<evidence type="ECO:0000256" key="1">
    <source>
        <dbReference type="ARBA" id="ARBA00022857"/>
    </source>
</evidence>
<keyword evidence="1" id="KW-0521">NADP</keyword>
<dbReference type="KEGG" id="llu:AKJ09_02478"/>
<reference evidence="4 5" key="1">
    <citation type="submission" date="2015-08" db="EMBL/GenBank/DDBJ databases">
        <authorList>
            <person name="Babu N.S."/>
            <person name="Beckwith C.J."/>
            <person name="Beseler K.G."/>
            <person name="Brison A."/>
            <person name="Carone J.V."/>
            <person name="Caskin T.P."/>
            <person name="Diamond M."/>
            <person name="Durham M.E."/>
            <person name="Foxe J.M."/>
            <person name="Go M."/>
            <person name="Henderson B.A."/>
            <person name="Jones I.B."/>
            <person name="McGettigan J.A."/>
            <person name="Micheletti S.J."/>
            <person name="Nasrallah M.E."/>
            <person name="Ortiz D."/>
            <person name="Piller C.R."/>
            <person name="Privatt S.R."/>
            <person name="Schneider S.L."/>
            <person name="Sharp S."/>
            <person name="Smith T.C."/>
            <person name="Stanton J.D."/>
            <person name="Ullery H.E."/>
            <person name="Wilson R.J."/>
            <person name="Serrano M.G."/>
            <person name="Buck G."/>
            <person name="Lee V."/>
            <person name="Wang Y."/>
            <person name="Carvalho R."/>
            <person name="Voegtly L."/>
            <person name="Shi R."/>
            <person name="Duckworth R."/>
            <person name="Johnson A."/>
            <person name="Loviza R."/>
            <person name="Walstead R."/>
            <person name="Shah Z."/>
            <person name="Kiflezghi M."/>
            <person name="Wade K."/>
            <person name="Ball S.L."/>
            <person name="Bradley K.W."/>
            <person name="Asai D.J."/>
            <person name="Bowman C.A."/>
            <person name="Russell D.A."/>
            <person name="Pope W.H."/>
            <person name="Jacobs-Sera D."/>
            <person name="Hendrix R.W."/>
            <person name="Hatfull G.F."/>
        </authorList>
    </citation>
    <scope>NUCLEOTIDE SEQUENCE [LARGE SCALE GENOMIC DNA]</scope>
    <source>
        <strain evidence="4 5">DSM 27648</strain>
    </source>
</reference>
<evidence type="ECO:0000256" key="2">
    <source>
        <dbReference type="ARBA" id="ARBA00023002"/>
    </source>
</evidence>
<dbReference type="SUPFAM" id="SSF51735">
    <property type="entry name" value="NAD(P)-binding Rossmann-fold domains"/>
    <property type="match status" value="1"/>
</dbReference>
<dbReference type="Gene3D" id="3.40.50.720">
    <property type="entry name" value="NAD(P)-binding Rossmann-like Domain"/>
    <property type="match status" value="1"/>
</dbReference>
<proteinExistence type="predicted"/>
<feature type="domain" description="NmrA-like" evidence="3">
    <location>
        <begin position="50"/>
        <end position="284"/>
    </location>
</feature>
<dbReference type="PANTHER" id="PTHR47706">
    <property type="entry name" value="NMRA-LIKE FAMILY PROTEIN"/>
    <property type="match status" value="1"/>
</dbReference>
<dbReference type="EMBL" id="CP012333">
    <property type="protein sequence ID" value="AKU95814.1"/>
    <property type="molecule type" value="Genomic_DNA"/>
</dbReference>
<dbReference type="GO" id="GO:0016491">
    <property type="term" value="F:oxidoreductase activity"/>
    <property type="evidence" value="ECO:0007669"/>
    <property type="project" value="UniProtKB-KW"/>
</dbReference>
<name>A0A0K1PRR4_9BACT</name>
<dbReference type="InterPro" id="IPR051609">
    <property type="entry name" value="NmrA/Isoflavone_reductase-like"/>
</dbReference>
<dbReference type="InterPro" id="IPR008030">
    <property type="entry name" value="NmrA-like"/>
</dbReference>
<gene>
    <name evidence="4" type="ORF">AKJ09_02478</name>
</gene>
<accession>A0A0K1PRR4</accession>
<evidence type="ECO:0000259" key="3">
    <source>
        <dbReference type="Pfam" id="PF05368"/>
    </source>
</evidence>
<sequence>MSAGAIAGDALRGVLAPVGLRIVRFYQTVRADDRSLSGRDRGAIVQRMKDKLVVVVGAGGKLGRLIVRSLLEHPEVRVRALVRDPRKLDDAGWPADRVEAMAFDAVSSTAAAREDAMRPAFSVISALQGGPDIIIDAQLALVRAAKAAGARRFIASDYSFDFFTLSEGINVAADWRRQLAIRAREENSGAFELVHVLNGMFLDRNVFSFLEIFDAEKRILRYWGEGTTPIDLTTWEDTAAFTAEAALDEDRVPERLSVSGGRMDIFTLAKTWEAVHGKSLTLERLGSLDDLARETRRRLDADPRNPLSWLPMMYARGVFGGEALLSENHNARYPSVRPTSIADGIARGAL</sequence>
<dbReference type="AlphaFoldDB" id="A0A0K1PRR4"/>
<dbReference type="STRING" id="1391654.AKJ09_02478"/>
<evidence type="ECO:0000313" key="4">
    <source>
        <dbReference type="EMBL" id="AKU95814.1"/>
    </source>
</evidence>
<dbReference type="Proteomes" id="UP000064967">
    <property type="component" value="Chromosome"/>
</dbReference>
<dbReference type="PANTHER" id="PTHR47706:SF9">
    <property type="entry name" value="NMRA-LIKE DOMAIN-CONTAINING PROTEIN-RELATED"/>
    <property type="match status" value="1"/>
</dbReference>
<organism evidence="4 5">
    <name type="scientific">Labilithrix luteola</name>
    <dbReference type="NCBI Taxonomy" id="1391654"/>
    <lineage>
        <taxon>Bacteria</taxon>
        <taxon>Pseudomonadati</taxon>
        <taxon>Myxococcota</taxon>
        <taxon>Polyangia</taxon>
        <taxon>Polyangiales</taxon>
        <taxon>Labilitrichaceae</taxon>
        <taxon>Labilithrix</taxon>
    </lineage>
</organism>
<keyword evidence="5" id="KW-1185">Reference proteome</keyword>
<evidence type="ECO:0000313" key="5">
    <source>
        <dbReference type="Proteomes" id="UP000064967"/>
    </source>
</evidence>
<keyword evidence="2" id="KW-0560">Oxidoreductase</keyword>
<protein>
    <submittedName>
        <fullName evidence="4">Isoflavone reductase</fullName>
    </submittedName>
</protein>
<dbReference type="Pfam" id="PF05368">
    <property type="entry name" value="NmrA"/>
    <property type="match status" value="1"/>
</dbReference>
<dbReference type="InterPro" id="IPR036291">
    <property type="entry name" value="NAD(P)-bd_dom_sf"/>
</dbReference>